<evidence type="ECO:0000256" key="1">
    <source>
        <dbReference type="SAM" id="MobiDB-lite"/>
    </source>
</evidence>
<protein>
    <submittedName>
        <fullName evidence="3">Uncharacterized protein</fullName>
    </submittedName>
</protein>
<feature type="compositionally biased region" description="Basic residues" evidence="1">
    <location>
        <begin position="143"/>
        <end position="152"/>
    </location>
</feature>
<gene>
    <name evidence="3" type="ORF">C8Q71DRAFT_789528</name>
</gene>
<dbReference type="EMBL" id="JADCUA010000036">
    <property type="protein sequence ID" value="KAH9829689.1"/>
    <property type="molecule type" value="Genomic_DNA"/>
</dbReference>
<feature type="chain" id="PRO_5046892198" evidence="2">
    <location>
        <begin position="20"/>
        <end position="550"/>
    </location>
</feature>
<accession>A0ABQ8JZL2</accession>
<dbReference type="GeneID" id="72005996"/>
<keyword evidence="2" id="KW-0732">Signal</keyword>
<keyword evidence="4" id="KW-1185">Reference proteome</keyword>
<dbReference type="RefSeq" id="XP_047773132.1">
    <property type="nucleotide sequence ID" value="XM_047925264.1"/>
</dbReference>
<evidence type="ECO:0000256" key="2">
    <source>
        <dbReference type="SAM" id="SignalP"/>
    </source>
</evidence>
<evidence type="ECO:0000313" key="4">
    <source>
        <dbReference type="Proteomes" id="UP000814176"/>
    </source>
</evidence>
<proteinExistence type="predicted"/>
<name>A0ABQ8JZL2_9APHY</name>
<evidence type="ECO:0000313" key="3">
    <source>
        <dbReference type="EMBL" id="KAH9829689.1"/>
    </source>
</evidence>
<dbReference type="Proteomes" id="UP000814176">
    <property type="component" value="Unassembled WGS sequence"/>
</dbReference>
<reference evidence="3 4" key="1">
    <citation type="journal article" date="2021" name="Environ. Microbiol.">
        <title>Gene family expansions and transcriptome signatures uncover fungal adaptations to wood decay.</title>
        <authorList>
            <person name="Hage H."/>
            <person name="Miyauchi S."/>
            <person name="Viragh M."/>
            <person name="Drula E."/>
            <person name="Min B."/>
            <person name="Chaduli D."/>
            <person name="Navarro D."/>
            <person name="Favel A."/>
            <person name="Norest M."/>
            <person name="Lesage-Meessen L."/>
            <person name="Balint B."/>
            <person name="Merenyi Z."/>
            <person name="de Eugenio L."/>
            <person name="Morin E."/>
            <person name="Martinez A.T."/>
            <person name="Baldrian P."/>
            <person name="Stursova M."/>
            <person name="Martinez M.J."/>
            <person name="Novotny C."/>
            <person name="Magnuson J.K."/>
            <person name="Spatafora J.W."/>
            <person name="Maurice S."/>
            <person name="Pangilinan J."/>
            <person name="Andreopoulos W."/>
            <person name="LaButti K."/>
            <person name="Hundley H."/>
            <person name="Na H."/>
            <person name="Kuo A."/>
            <person name="Barry K."/>
            <person name="Lipzen A."/>
            <person name="Henrissat B."/>
            <person name="Riley R."/>
            <person name="Ahrendt S."/>
            <person name="Nagy L.G."/>
            <person name="Grigoriev I.V."/>
            <person name="Martin F."/>
            <person name="Rosso M.N."/>
        </authorList>
    </citation>
    <scope>NUCLEOTIDE SEQUENCE [LARGE SCALE GENOMIC DNA]</scope>
    <source>
        <strain evidence="3 4">CIRM-BRFM 1785</strain>
    </source>
</reference>
<feature type="region of interest" description="Disordered" evidence="1">
    <location>
        <begin position="138"/>
        <end position="171"/>
    </location>
</feature>
<sequence length="550" mass="60446">MNAVGLLISIAYFMSLALSLYIPVDTPTVPASTTHSSTYAVPCSPSRPSRLHPHLLPFTSYSHCHFGHHHMPIAPPVLVLASATLTLLTFDTGSSMHRSNQQPHLSSAYACSFRLSLSRHDLTRWSIAARDCSRRTPLATPKHQQRWSHKMRTSSMSLHSRARAPLPGCRDVSPDDTASAHLARLAHPWRSTFTAGTTVCPVTANTDPAPTLPGPSRLDAMPSATNGHLQRGRSAHRTCRSALRSSRRCRSSRLLHVAARNATLLPVDVAPSRQLQRLLAGTRLIRQGPAAKPSCWSMPRACARWPQSLARARSDGFRESAFEGDRRQRQSPASYLVHGASAAGPHPSSTFAAADWLSPRVLRLDTRALDNHPRRLSSRVWLPPILRLRPHTTSARRRRCPCTREVALLGVLCEARPGHLHANSGATLCAVVGITRRSRPDARTGTVRIVRRSRWAFKHHSRSRTRAGAQMLGDGPQRARGTRAQWCSARACLSDLRRCPGEGPWAARVSRTKMPAGGGGGLWVEESWRRSERDRAVAHHPRDVVCPAGG</sequence>
<organism evidence="3 4">
    <name type="scientific">Rhodofomes roseus</name>
    <dbReference type="NCBI Taxonomy" id="34475"/>
    <lineage>
        <taxon>Eukaryota</taxon>
        <taxon>Fungi</taxon>
        <taxon>Dikarya</taxon>
        <taxon>Basidiomycota</taxon>
        <taxon>Agaricomycotina</taxon>
        <taxon>Agaricomycetes</taxon>
        <taxon>Polyporales</taxon>
        <taxon>Rhodofomes</taxon>
    </lineage>
</organism>
<feature type="signal peptide" evidence="2">
    <location>
        <begin position="1"/>
        <end position="19"/>
    </location>
</feature>
<comment type="caution">
    <text evidence="3">The sequence shown here is derived from an EMBL/GenBank/DDBJ whole genome shotgun (WGS) entry which is preliminary data.</text>
</comment>